<evidence type="ECO:0000313" key="4">
    <source>
        <dbReference type="Proteomes" id="UP000676336"/>
    </source>
</evidence>
<sequence length="49" mass="5755">AHDNQMREMFADIDTNNDSLVSIEELQKHTELDTDQENEFTVEEVRVCD</sequence>
<evidence type="ECO:0000259" key="1">
    <source>
        <dbReference type="PROSITE" id="PS50222"/>
    </source>
</evidence>
<dbReference type="InterPro" id="IPR002048">
    <property type="entry name" value="EF_hand_dom"/>
</dbReference>
<accession>A0A8S3DRS4</accession>
<name>A0A8S3DRS4_9BILA</name>
<feature type="domain" description="EF-hand" evidence="1">
    <location>
        <begin position="1"/>
        <end position="36"/>
    </location>
</feature>
<feature type="non-terminal residue" evidence="3">
    <location>
        <position position="1"/>
    </location>
</feature>
<dbReference type="EMBL" id="CAJOBI010218431">
    <property type="protein sequence ID" value="CAF5035366.1"/>
    <property type="molecule type" value="Genomic_DNA"/>
</dbReference>
<organism evidence="3 4">
    <name type="scientific">Rotaria magnacalcarata</name>
    <dbReference type="NCBI Taxonomy" id="392030"/>
    <lineage>
        <taxon>Eukaryota</taxon>
        <taxon>Metazoa</taxon>
        <taxon>Spiralia</taxon>
        <taxon>Gnathifera</taxon>
        <taxon>Rotifera</taxon>
        <taxon>Eurotatoria</taxon>
        <taxon>Bdelloidea</taxon>
        <taxon>Philodinida</taxon>
        <taxon>Philodinidae</taxon>
        <taxon>Rotaria</taxon>
    </lineage>
</organism>
<dbReference type="AlphaFoldDB" id="A0A8S3DRS4"/>
<dbReference type="InterPro" id="IPR011992">
    <property type="entry name" value="EF-hand-dom_pair"/>
</dbReference>
<dbReference type="Proteomes" id="UP000676336">
    <property type="component" value="Unassembled WGS sequence"/>
</dbReference>
<dbReference type="PROSITE" id="PS50222">
    <property type="entry name" value="EF_HAND_2"/>
    <property type="match status" value="1"/>
</dbReference>
<dbReference type="SUPFAM" id="SSF47473">
    <property type="entry name" value="EF-hand"/>
    <property type="match status" value="1"/>
</dbReference>
<gene>
    <name evidence="2" type="ORF">SMN809_LOCUS57880</name>
    <name evidence="3" type="ORF">SMN809_LOCUS58350</name>
</gene>
<evidence type="ECO:0000313" key="2">
    <source>
        <dbReference type="EMBL" id="CAF5026213.1"/>
    </source>
</evidence>
<evidence type="ECO:0000313" key="3">
    <source>
        <dbReference type="EMBL" id="CAF5035366.1"/>
    </source>
</evidence>
<dbReference type="EMBL" id="CAJOBI010214469">
    <property type="protein sequence ID" value="CAF5026213.1"/>
    <property type="molecule type" value="Genomic_DNA"/>
</dbReference>
<protein>
    <recommendedName>
        <fullName evidence="1">EF-hand domain-containing protein</fullName>
    </recommendedName>
</protein>
<dbReference type="GO" id="GO:0005509">
    <property type="term" value="F:calcium ion binding"/>
    <property type="evidence" value="ECO:0007669"/>
    <property type="project" value="InterPro"/>
</dbReference>
<proteinExistence type="predicted"/>
<comment type="caution">
    <text evidence="3">The sequence shown here is derived from an EMBL/GenBank/DDBJ whole genome shotgun (WGS) entry which is preliminary data.</text>
</comment>
<reference evidence="3" key="1">
    <citation type="submission" date="2021-02" db="EMBL/GenBank/DDBJ databases">
        <authorList>
            <person name="Nowell W R."/>
        </authorList>
    </citation>
    <scope>NUCLEOTIDE SEQUENCE</scope>
</reference>